<organism evidence="1 2">
    <name type="scientific">Gordonia phage SteveFrench</name>
    <dbReference type="NCBI Taxonomy" id="2079281"/>
    <lineage>
        <taxon>Viruses</taxon>
        <taxon>Duplodnaviria</taxon>
        <taxon>Heunggongvirae</taxon>
        <taxon>Uroviricota</taxon>
        <taxon>Caudoviricetes</taxon>
        <taxon>Montyvirus</taxon>
        <taxon>Montyvirus stevefrench</taxon>
    </lineage>
</organism>
<evidence type="ECO:0000313" key="1">
    <source>
        <dbReference type="EMBL" id="AUV60681.1"/>
    </source>
</evidence>
<gene>
    <name evidence="1" type="ORF">SEA_STEVEFRENCH_79</name>
</gene>
<dbReference type="EMBL" id="MG770214">
    <property type="protein sequence ID" value="AUV60681.1"/>
    <property type="molecule type" value="Genomic_DNA"/>
</dbReference>
<evidence type="ECO:0000313" key="2">
    <source>
        <dbReference type="Proteomes" id="UP000241128"/>
    </source>
</evidence>
<accession>A0A2K9VEK3</accession>
<keyword evidence="2" id="KW-1185">Reference proteome</keyword>
<reference evidence="1 2" key="1">
    <citation type="submission" date="2018-01" db="EMBL/GenBank/DDBJ databases">
        <authorList>
            <person name="Brammer T.X."/>
            <person name="Firkus N.C."/>
            <person name="Haglund K.L."/>
            <person name="Heubel C."/>
            <person name="Johnson K."/>
            <person name="Lowery J.D."/>
            <person name="Neidermyer S.M."/>
            <person name="Richards M.A."/>
            <person name="Urick M.N."/>
            <person name="Bonilla J.A."/>
            <person name="Klyczek K."/>
            <person name="Garlena R.A."/>
            <person name="Russell D.A."/>
            <person name="Pope W.H."/>
            <person name="Jacobs-Sera D."/>
            <person name="Hendrix R.W."/>
            <person name="Hatfull G.F."/>
        </authorList>
    </citation>
    <scope>NUCLEOTIDE SEQUENCE [LARGE SCALE GENOMIC DNA]</scope>
</reference>
<protein>
    <submittedName>
        <fullName evidence="1">Uncharacterized protein</fullName>
    </submittedName>
</protein>
<sequence length="72" mass="8561">MYRCAITHTPYKLVTPNTWPELEDAVRAMIEIDNRYIFTVIEKKNEETGKYEALPSSEYLGLKIRLQAERRR</sequence>
<name>A0A2K9VEK3_9CAUD</name>
<dbReference type="Proteomes" id="UP000241128">
    <property type="component" value="Segment"/>
</dbReference>
<proteinExistence type="predicted"/>